<accession>A0A9N8WGU0</accession>
<organism evidence="1 2">
    <name type="scientific">Funneliformis mosseae</name>
    <name type="common">Endomycorrhizal fungus</name>
    <name type="synonym">Glomus mosseae</name>
    <dbReference type="NCBI Taxonomy" id="27381"/>
    <lineage>
        <taxon>Eukaryota</taxon>
        <taxon>Fungi</taxon>
        <taxon>Fungi incertae sedis</taxon>
        <taxon>Mucoromycota</taxon>
        <taxon>Glomeromycotina</taxon>
        <taxon>Glomeromycetes</taxon>
        <taxon>Glomerales</taxon>
        <taxon>Glomeraceae</taxon>
        <taxon>Funneliformis</taxon>
    </lineage>
</organism>
<sequence>MYGSRNIEKGHFYIDDETKSIDNGIMKQNDETYDEIFEETTKYDWYFFL</sequence>
<evidence type="ECO:0000313" key="2">
    <source>
        <dbReference type="Proteomes" id="UP000789375"/>
    </source>
</evidence>
<gene>
    <name evidence="1" type="ORF">FMOSSE_LOCUS3232</name>
</gene>
<protein>
    <submittedName>
        <fullName evidence="1">15132_t:CDS:1</fullName>
    </submittedName>
</protein>
<keyword evidence="2" id="KW-1185">Reference proteome</keyword>
<evidence type="ECO:0000313" key="1">
    <source>
        <dbReference type="EMBL" id="CAG8485167.1"/>
    </source>
</evidence>
<proteinExistence type="predicted"/>
<dbReference type="Proteomes" id="UP000789375">
    <property type="component" value="Unassembled WGS sequence"/>
</dbReference>
<dbReference type="EMBL" id="CAJVPP010000463">
    <property type="protein sequence ID" value="CAG8485167.1"/>
    <property type="molecule type" value="Genomic_DNA"/>
</dbReference>
<name>A0A9N8WGU0_FUNMO</name>
<dbReference type="AlphaFoldDB" id="A0A9N8WGU0"/>
<comment type="caution">
    <text evidence="1">The sequence shown here is derived from an EMBL/GenBank/DDBJ whole genome shotgun (WGS) entry which is preliminary data.</text>
</comment>
<reference evidence="1" key="1">
    <citation type="submission" date="2021-06" db="EMBL/GenBank/DDBJ databases">
        <authorList>
            <person name="Kallberg Y."/>
            <person name="Tangrot J."/>
            <person name="Rosling A."/>
        </authorList>
    </citation>
    <scope>NUCLEOTIDE SEQUENCE</scope>
    <source>
        <strain evidence="1">87-6 pot B 2015</strain>
    </source>
</reference>